<gene>
    <name evidence="1" type="ORF">GCM10009716_00180</name>
</gene>
<protein>
    <submittedName>
        <fullName evidence="1">Uncharacterized protein</fullName>
    </submittedName>
</protein>
<dbReference type="EMBL" id="BAAAMJ010000001">
    <property type="protein sequence ID" value="GAA1894269.1"/>
    <property type="molecule type" value="Genomic_DNA"/>
</dbReference>
<name>A0ABP5A238_9ACTN</name>
<proteinExistence type="predicted"/>
<evidence type="ECO:0000313" key="2">
    <source>
        <dbReference type="Proteomes" id="UP001501303"/>
    </source>
</evidence>
<reference evidence="2" key="1">
    <citation type="journal article" date="2019" name="Int. J. Syst. Evol. Microbiol.">
        <title>The Global Catalogue of Microorganisms (GCM) 10K type strain sequencing project: providing services to taxonomists for standard genome sequencing and annotation.</title>
        <authorList>
            <consortium name="The Broad Institute Genomics Platform"/>
            <consortium name="The Broad Institute Genome Sequencing Center for Infectious Disease"/>
            <person name="Wu L."/>
            <person name="Ma J."/>
        </authorList>
    </citation>
    <scope>NUCLEOTIDE SEQUENCE [LARGE SCALE GENOMIC DNA]</scope>
    <source>
        <strain evidence="2">JCM 13581</strain>
    </source>
</reference>
<sequence length="126" mass="13418">MGEGPHPSSPKGGQRFPEGLFAVLDDRGNAWLADGRGLACPAATLVDRAAWALSAGLGQPWLHKAGRDSDPLVLLTPEATARFGLPGHLADRRGLRFAEDHPVVRELLVQGCRRARGHLPVACSQT</sequence>
<evidence type="ECO:0000313" key="1">
    <source>
        <dbReference type="EMBL" id="GAA1894269.1"/>
    </source>
</evidence>
<dbReference type="Proteomes" id="UP001501303">
    <property type="component" value="Unassembled WGS sequence"/>
</dbReference>
<keyword evidence="2" id="KW-1185">Reference proteome</keyword>
<comment type="caution">
    <text evidence="1">The sequence shown here is derived from an EMBL/GenBank/DDBJ whole genome shotgun (WGS) entry which is preliminary data.</text>
</comment>
<organism evidence="1 2">
    <name type="scientific">Streptomyces sodiiphilus</name>
    <dbReference type="NCBI Taxonomy" id="226217"/>
    <lineage>
        <taxon>Bacteria</taxon>
        <taxon>Bacillati</taxon>
        <taxon>Actinomycetota</taxon>
        <taxon>Actinomycetes</taxon>
        <taxon>Kitasatosporales</taxon>
        <taxon>Streptomycetaceae</taxon>
        <taxon>Streptomyces</taxon>
    </lineage>
</organism>
<accession>A0ABP5A238</accession>